<evidence type="ECO:0000313" key="6">
    <source>
        <dbReference type="Proteomes" id="UP001166947"/>
    </source>
</evidence>
<dbReference type="GO" id="GO:0032259">
    <property type="term" value="P:methylation"/>
    <property type="evidence" value="ECO:0007669"/>
    <property type="project" value="UniProtKB-KW"/>
</dbReference>
<dbReference type="SUPFAM" id="SSF53335">
    <property type="entry name" value="S-adenosyl-L-methionine-dependent methyltransferases"/>
    <property type="match status" value="1"/>
</dbReference>
<dbReference type="Gene3D" id="3.40.50.150">
    <property type="entry name" value="Vaccinia Virus protein VP39"/>
    <property type="match status" value="1"/>
</dbReference>
<dbReference type="EMBL" id="JANUXW010000002">
    <property type="protein sequence ID" value="MCS4533258.1"/>
    <property type="molecule type" value="Genomic_DNA"/>
</dbReference>
<comment type="similarity">
    <text evidence="1">Belongs to the methyltransferase superfamily.</text>
</comment>
<dbReference type="InterPro" id="IPR013216">
    <property type="entry name" value="Methyltransf_11"/>
</dbReference>
<accession>A0ABT2FAU3</accession>
<reference evidence="5" key="1">
    <citation type="submission" date="2022-08" db="EMBL/GenBank/DDBJ databases">
        <authorList>
            <person name="Volokhov D.V."/>
            <person name="Furtak V.A."/>
            <person name="Zagorodnyaya T.A."/>
        </authorList>
    </citation>
    <scope>NUCLEOTIDE SEQUENCE</scope>
    <source>
        <strain evidence="5">CSL10203-ORH2</strain>
    </source>
</reference>
<dbReference type="Proteomes" id="UP001166947">
    <property type="component" value="Unassembled WGS sequence"/>
</dbReference>
<keyword evidence="3" id="KW-0808">Transferase</keyword>
<dbReference type="CDD" id="cd02440">
    <property type="entry name" value="AdoMet_MTases"/>
    <property type="match status" value="1"/>
</dbReference>
<dbReference type="Pfam" id="PF08241">
    <property type="entry name" value="Methyltransf_11"/>
    <property type="match status" value="1"/>
</dbReference>
<evidence type="ECO:0000256" key="1">
    <source>
        <dbReference type="ARBA" id="ARBA00008361"/>
    </source>
</evidence>
<sequence>MKNTNIHNADKTVSDYKNHNDLIDKQFGSQASLYLQSNVHASGQEFALMAQQVEQFQQPTILDLGCGAGHVSFNVAPLAQKVIAYDLSKDMLNLVAKTAKEKGLNNIAIEKGIAESLPFAEDSFDMVISRFSAHHWQDVPQALKEVRRVCKPDAKVMIVDVMSPANPLYDSFLQTIEMLRDTSHVRDYSAAQWQAMFAYAGLEIQSMQTRKLVLDFASWITRMRTPDHFVTSIRALQQGSSQDLKNYFDIQEDGSFTLDVVTFIASV</sequence>
<evidence type="ECO:0000256" key="2">
    <source>
        <dbReference type="ARBA" id="ARBA00022603"/>
    </source>
</evidence>
<dbReference type="PANTHER" id="PTHR44942:SF4">
    <property type="entry name" value="METHYLTRANSFERASE TYPE 11 DOMAIN-CONTAINING PROTEIN"/>
    <property type="match status" value="1"/>
</dbReference>
<keyword evidence="6" id="KW-1185">Reference proteome</keyword>
<dbReference type="PANTHER" id="PTHR44942">
    <property type="entry name" value="METHYLTRANSF_11 DOMAIN-CONTAINING PROTEIN"/>
    <property type="match status" value="1"/>
</dbReference>
<reference evidence="5" key="2">
    <citation type="journal article" date="2023" name="Curr. Microbiol.">
        <title>Neisseria montereyensis sp. nov., Isolated from Oropharynx of California Sea Lion (Zalophus californianus): Genomic, Phylogenetic, and Phenotypic Study.</title>
        <authorList>
            <person name="Volokhov D.V."/>
            <person name="Zagorodnyaya T.A."/>
            <person name="Furtak V.A."/>
            <person name="Nattanmai G."/>
            <person name="Randall L."/>
            <person name="Jose S."/>
            <person name="Gao Y."/>
            <person name="Gulland F.M."/>
            <person name="Eisenberg T."/>
            <person name="Delmonte P."/>
            <person name="Blom J."/>
            <person name="Mitchell K.K."/>
        </authorList>
    </citation>
    <scope>NUCLEOTIDE SEQUENCE</scope>
    <source>
        <strain evidence="5">CSL10203-ORH2</strain>
    </source>
</reference>
<dbReference type="InterPro" id="IPR029063">
    <property type="entry name" value="SAM-dependent_MTases_sf"/>
</dbReference>
<comment type="caution">
    <text evidence="5">The sequence shown here is derived from an EMBL/GenBank/DDBJ whole genome shotgun (WGS) entry which is preliminary data.</text>
</comment>
<evidence type="ECO:0000256" key="3">
    <source>
        <dbReference type="ARBA" id="ARBA00022679"/>
    </source>
</evidence>
<organism evidence="5 6">
    <name type="scientific">Neisseria montereyensis</name>
    <dbReference type="NCBI Taxonomy" id="2973938"/>
    <lineage>
        <taxon>Bacteria</taxon>
        <taxon>Pseudomonadati</taxon>
        <taxon>Pseudomonadota</taxon>
        <taxon>Betaproteobacteria</taxon>
        <taxon>Neisseriales</taxon>
        <taxon>Neisseriaceae</taxon>
        <taxon>Neisseria</taxon>
    </lineage>
</organism>
<protein>
    <submittedName>
        <fullName evidence="5">Class I SAM-dependent methyltransferase</fullName>
    </submittedName>
</protein>
<dbReference type="GO" id="GO:0008168">
    <property type="term" value="F:methyltransferase activity"/>
    <property type="evidence" value="ECO:0007669"/>
    <property type="project" value="UniProtKB-KW"/>
</dbReference>
<evidence type="ECO:0000313" key="5">
    <source>
        <dbReference type="EMBL" id="MCS4533258.1"/>
    </source>
</evidence>
<dbReference type="RefSeq" id="WP_259291067.1">
    <property type="nucleotide sequence ID" value="NZ_JANUXW010000002.1"/>
</dbReference>
<keyword evidence="2 5" id="KW-0489">Methyltransferase</keyword>
<dbReference type="InterPro" id="IPR051052">
    <property type="entry name" value="Diverse_substrate_MTase"/>
</dbReference>
<proteinExistence type="inferred from homology"/>
<evidence type="ECO:0000259" key="4">
    <source>
        <dbReference type="Pfam" id="PF08241"/>
    </source>
</evidence>
<gene>
    <name evidence="5" type="ORF">NXS09_02955</name>
</gene>
<name>A0ABT2FAU3_9NEIS</name>
<feature type="domain" description="Methyltransferase type 11" evidence="4">
    <location>
        <begin position="62"/>
        <end position="157"/>
    </location>
</feature>